<feature type="signal peptide" evidence="1">
    <location>
        <begin position="1"/>
        <end position="23"/>
    </location>
</feature>
<dbReference type="EMBL" id="JAMXLY010000030">
    <property type="protein sequence ID" value="MCO6025839.1"/>
    <property type="molecule type" value="Genomic_DNA"/>
</dbReference>
<gene>
    <name evidence="2" type="ORF">NG821_08315</name>
</gene>
<feature type="chain" id="PRO_5045844110" evidence="1">
    <location>
        <begin position="24"/>
        <end position="415"/>
    </location>
</feature>
<accession>A0ABT1BXP4</accession>
<comment type="caution">
    <text evidence="2">The sequence shown here is derived from an EMBL/GenBank/DDBJ whole genome shotgun (WGS) entry which is preliminary data.</text>
</comment>
<dbReference type="InterPro" id="IPR032627">
    <property type="entry name" value="DUF4876"/>
</dbReference>
<name>A0ABT1BXP4_9BACT</name>
<sequence>MKRKLLGMLMILMALGCSFISCSDNDNTGTPARNLKLALTLDMPLDLKDPTLLNANAALVNVQTGAKYTFSDFRKVGDVYTDSLNIPEGTYNVTIDGNVSYLIDSTTVKAAVKTSEDNVHLTATSESETVDKKIALNTFNAQNGFVISEIFYTGTLTPAGKPYTSDQYIKIANNSDTTMYADGLAFVESAFLSTQKEDYTPDIMNQAMTIDAIYLIPGSGKEHPVKPGQELLLALDAKNHKELNANSVDLSKADFEFYDESSDPHFSDDDNPDVPNLDSWYNYSLSYFILHTGGYKTYALARPEVNKDTFLANYRYTYTYDFLSPNGTTFKMKGVGFKLPNAWIVDAVNLSVPGSHKWNIVSSKLDAGWTYCGKVAQDKNRYGKAVRRKRAGTKFVDTNNSTNDFTPDTIPSLLE</sequence>
<dbReference type="Pfam" id="PF16215">
    <property type="entry name" value="DUF4876"/>
    <property type="match status" value="1"/>
</dbReference>
<evidence type="ECO:0000313" key="3">
    <source>
        <dbReference type="Proteomes" id="UP001204015"/>
    </source>
</evidence>
<organism evidence="2 3">
    <name type="scientific">Segatella cerevisiae</name>
    <dbReference type="NCBI Taxonomy" id="2053716"/>
    <lineage>
        <taxon>Bacteria</taxon>
        <taxon>Pseudomonadati</taxon>
        <taxon>Bacteroidota</taxon>
        <taxon>Bacteroidia</taxon>
        <taxon>Bacteroidales</taxon>
        <taxon>Prevotellaceae</taxon>
        <taxon>Segatella</taxon>
    </lineage>
</organism>
<protein>
    <submittedName>
        <fullName evidence="2">DUF4876 domain-containing protein</fullName>
    </submittedName>
</protein>
<keyword evidence="1" id="KW-0732">Signal</keyword>
<keyword evidence="3" id="KW-1185">Reference proteome</keyword>
<dbReference type="Proteomes" id="UP001204015">
    <property type="component" value="Unassembled WGS sequence"/>
</dbReference>
<proteinExistence type="predicted"/>
<evidence type="ECO:0000256" key="1">
    <source>
        <dbReference type="SAM" id="SignalP"/>
    </source>
</evidence>
<dbReference type="PROSITE" id="PS51257">
    <property type="entry name" value="PROKAR_LIPOPROTEIN"/>
    <property type="match status" value="1"/>
</dbReference>
<reference evidence="2 3" key="1">
    <citation type="submission" date="2022-06" db="EMBL/GenBank/DDBJ databases">
        <title>A taxonomic note on the genus Prevotella: Description of four novel genera and emended description of the genera Hallella and Xylanibacter.</title>
        <authorList>
            <person name="Hitch T.C.A."/>
        </authorList>
    </citation>
    <scope>NUCLEOTIDE SEQUENCE [LARGE SCALE GENOMIC DNA]</scope>
    <source>
        <strain evidence="2 3">DSM 100619</strain>
    </source>
</reference>
<evidence type="ECO:0000313" key="2">
    <source>
        <dbReference type="EMBL" id="MCO6025839.1"/>
    </source>
</evidence>
<dbReference type="RefSeq" id="WP_252761195.1">
    <property type="nucleotide sequence ID" value="NZ_JAMXLY010000030.1"/>
</dbReference>